<dbReference type="OrthoDB" id="20669at2759"/>
<dbReference type="PANTHER" id="PTHR47201">
    <property type="entry name" value="BNAC09G30780D PROTEIN"/>
    <property type="match status" value="1"/>
</dbReference>
<protein>
    <submittedName>
        <fullName evidence="3">Uncharacterized protein</fullName>
    </submittedName>
</protein>
<dbReference type="KEGG" id="ccp:CHC_T00007866001"/>
<dbReference type="InterPro" id="IPR032675">
    <property type="entry name" value="LRR_dom_sf"/>
</dbReference>
<feature type="repeat" description="WD" evidence="1">
    <location>
        <begin position="764"/>
        <end position="799"/>
    </location>
</feature>
<reference evidence="4" key="1">
    <citation type="journal article" date="2013" name="Proc. Natl. Acad. Sci. U.S.A.">
        <title>Genome structure and metabolic features in the red seaweed Chondrus crispus shed light on evolution of the Archaeplastida.</title>
        <authorList>
            <person name="Collen J."/>
            <person name="Porcel B."/>
            <person name="Carre W."/>
            <person name="Ball S.G."/>
            <person name="Chaparro C."/>
            <person name="Tonon T."/>
            <person name="Barbeyron T."/>
            <person name="Michel G."/>
            <person name="Noel B."/>
            <person name="Valentin K."/>
            <person name="Elias M."/>
            <person name="Artiguenave F."/>
            <person name="Arun A."/>
            <person name="Aury J.M."/>
            <person name="Barbosa-Neto J.F."/>
            <person name="Bothwell J.H."/>
            <person name="Bouget F.Y."/>
            <person name="Brillet L."/>
            <person name="Cabello-Hurtado F."/>
            <person name="Capella-Gutierrez S."/>
            <person name="Charrier B."/>
            <person name="Cladiere L."/>
            <person name="Cock J.M."/>
            <person name="Coelho S.M."/>
            <person name="Colleoni C."/>
            <person name="Czjzek M."/>
            <person name="Da Silva C."/>
            <person name="Delage L."/>
            <person name="Denoeud F."/>
            <person name="Deschamps P."/>
            <person name="Dittami S.M."/>
            <person name="Gabaldon T."/>
            <person name="Gachon C.M."/>
            <person name="Groisillier A."/>
            <person name="Herve C."/>
            <person name="Jabbari K."/>
            <person name="Katinka M."/>
            <person name="Kloareg B."/>
            <person name="Kowalczyk N."/>
            <person name="Labadie K."/>
            <person name="Leblanc C."/>
            <person name="Lopez P.J."/>
            <person name="McLachlan D.H."/>
            <person name="Meslet-Cladiere L."/>
            <person name="Moustafa A."/>
            <person name="Nehr Z."/>
            <person name="Nyvall Collen P."/>
            <person name="Panaud O."/>
            <person name="Partensky F."/>
            <person name="Poulain J."/>
            <person name="Rensing S.A."/>
            <person name="Rousvoal S."/>
            <person name="Samson G."/>
            <person name="Symeonidi A."/>
            <person name="Weissenbach J."/>
            <person name="Zambounis A."/>
            <person name="Wincker P."/>
            <person name="Boyen C."/>
        </authorList>
    </citation>
    <scope>NUCLEOTIDE SEQUENCE [LARGE SCALE GENOMIC DNA]</scope>
    <source>
        <strain evidence="4">cv. Stackhouse</strain>
    </source>
</reference>
<proteinExistence type="predicted"/>
<dbReference type="Gramene" id="CDF41354">
    <property type="protein sequence ID" value="CDF41354"/>
    <property type="gene ID" value="CHC_T00007866001"/>
</dbReference>
<dbReference type="AlphaFoldDB" id="R7QTA0"/>
<feature type="compositionally biased region" description="Polar residues" evidence="2">
    <location>
        <begin position="513"/>
        <end position="523"/>
    </location>
</feature>
<dbReference type="EMBL" id="HG002355">
    <property type="protein sequence ID" value="CDF41354.1"/>
    <property type="molecule type" value="Genomic_DNA"/>
</dbReference>
<dbReference type="Gene3D" id="3.80.10.10">
    <property type="entry name" value="Ribonuclease Inhibitor"/>
    <property type="match status" value="1"/>
</dbReference>
<dbReference type="PROSITE" id="PS50082">
    <property type="entry name" value="WD_REPEATS_2"/>
    <property type="match status" value="1"/>
</dbReference>
<dbReference type="GO" id="GO:0071493">
    <property type="term" value="P:cellular response to UV-B"/>
    <property type="evidence" value="ECO:0007669"/>
    <property type="project" value="InterPro"/>
</dbReference>
<dbReference type="SUPFAM" id="SSF50978">
    <property type="entry name" value="WD40 repeat-like"/>
    <property type="match status" value="1"/>
</dbReference>
<dbReference type="InterPro" id="IPR001680">
    <property type="entry name" value="WD40_rpt"/>
</dbReference>
<dbReference type="STRING" id="2769.R7QTA0"/>
<dbReference type="Gene3D" id="2.130.10.10">
    <property type="entry name" value="YVTN repeat-like/Quinoprotein amine dehydrogenase"/>
    <property type="match status" value="2"/>
</dbReference>
<dbReference type="PANTHER" id="PTHR47201:SF1">
    <property type="entry name" value="PROTEIN DWD HYPERSENSITIVE TO UV-B 1"/>
    <property type="match status" value="1"/>
</dbReference>
<dbReference type="Proteomes" id="UP000012073">
    <property type="component" value="Unassembled WGS sequence"/>
</dbReference>
<dbReference type="Pfam" id="PF00400">
    <property type="entry name" value="WD40"/>
    <property type="match status" value="2"/>
</dbReference>
<evidence type="ECO:0000256" key="2">
    <source>
        <dbReference type="SAM" id="MobiDB-lite"/>
    </source>
</evidence>
<dbReference type="InterPro" id="IPR046377">
    <property type="entry name" value="DHU1"/>
</dbReference>
<dbReference type="SMART" id="SM00320">
    <property type="entry name" value="WD40"/>
    <property type="match status" value="4"/>
</dbReference>
<dbReference type="GO" id="GO:0080008">
    <property type="term" value="C:Cul4-RING E3 ubiquitin ligase complex"/>
    <property type="evidence" value="ECO:0007669"/>
    <property type="project" value="InterPro"/>
</dbReference>
<gene>
    <name evidence="3" type="ORF">CHC_T00007866001</name>
</gene>
<evidence type="ECO:0000256" key="1">
    <source>
        <dbReference type="PROSITE-ProRule" id="PRU00221"/>
    </source>
</evidence>
<dbReference type="InterPro" id="IPR036322">
    <property type="entry name" value="WD40_repeat_dom_sf"/>
</dbReference>
<name>R7QTA0_CHOCR</name>
<sequence>MALSRSASRFSALPISLFAPPASVYDAACHALAISTRHEVRRLLATPPVPVFHTARLAFPDAHAVALCVALLASHGANSTLVHRFLTTWTTAYSLPYPLPFPNDQTPTPKRPRSRWLSLDFSSNRSLSPRGASAILAACLLLPAGTPVELSIHDCPKLSSLTLTPWLPLLSSARSCATLVGLRLDSCPLRMLPLDTLRQLPDIRWISLRYTGFSNLWRCAEVFAGLRKLTAALVSGTESRGHDQRQLDDMREFCRKAMHAIGFDAGNVASHALTSISTALDRRREASIEDIPFSYIAPPTNHPAKAALLVSQQESVLSGYGRRQRMARAQTVQAEASLSGEHDLLNASHMAAMREQGPSGARSLYAPVVRKPFFWDFMVVKARESLKLLDGIRITPQKRDEAKRTVMHNFEGFNEAGEVPANTPITGLLRLREEGLSKSSSLCRKVSVPSAAMRKKKRRRTTELSPKVVDIMATVHAAGFPTTSVPATVCPSTNANIHLGAAKATADRRILIPQSSTFTGTPESSGMDGSSSPDSDKSSSQSRVASWYHAAESDFRSRCKFLRAGCRGYSEGDFEASVSAALLKRPGAPRIQYLDQWQDRPRQFEYNPARPSELVYGTEDGYVVLIDQETGEVKGSCLSGGGRGSRRAGQVIPQSSDLNLLSSLYRPDASLCLGTRKAAVYGLSWLNNSSDMLLSGSNDGAIHVYNVHWMRSGERGGCVYACDTFSQITSLHVACDDVKFAVSGYQKHVGIFDLGTGRQTEMMRECHKQPINVIRFAHSNPNILVTASFDEHVKKWDLRESCVGGARRPLFQIRSGTDNVTACFSPDDSRLLVSAVDNDVRQYHADDGRLELEFNIPKSGANVNYTRSYYMNDRDYIITGSSMENVVRVYNAKTGSFFREIDMDDRETVGTTKRRLCVQTLRANPGRKFNFSALLAANPGTVQGVIACADLHRR</sequence>
<evidence type="ECO:0000313" key="3">
    <source>
        <dbReference type="EMBL" id="CDF41354.1"/>
    </source>
</evidence>
<feature type="compositionally biased region" description="Low complexity" evidence="2">
    <location>
        <begin position="524"/>
        <end position="540"/>
    </location>
</feature>
<keyword evidence="1" id="KW-0853">WD repeat</keyword>
<feature type="region of interest" description="Disordered" evidence="2">
    <location>
        <begin position="513"/>
        <end position="540"/>
    </location>
</feature>
<organism evidence="3 4">
    <name type="scientific">Chondrus crispus</name>
    <name type="common">Carrageen Irish moss</name>
    <name type="synonym">Polymorpha crispa</name>
    <dbReference type="NCBI Taxonomy" id="2769"/>
    <lineage>
        <taxon>Eukaryota</taxon>
        <taxon>Rhodophyta</taxon>
        <taxon>Florideophyceae</taxon>
        <taxon>Rhodymeniophycidae</taxon>
        <taxon>Gigartinales</taxon>
        <taxon>Gigartinaceae</taxon>
        <taxon>Chondrus</taxon>
    </lineage>
</organism>
<keyword evidence="4" id="KW-1185">Reference proteome</keyword>
<dbReference type="GeneID" id="17319370"/>
<evidence type="ECO:0000313" key="4">
    <source>
        <dbReference type="Proteomes" id="UP000012073"/>
    </source>
</evidence>
<dbReference type="InterPro" id="IPR015943">
    <property type="entry name" value="WD40/YVTN_repeat-like_dom_sf"/>
</dbReference>
<dbReference type="RefSeq" id="XP_005711648.1">
    <property type="nucleotide sequence ID" value="XM_005711591.1"/>
</dbReference>
<accession>R7QTA0</accession>